<feature type="compositionally biased region" description="Polar residues" evidence="1">
    <location>
        <begin position="79"/>
        <end position="104"/>
    </location>
</feature>
<dbReference type="KEGG" id="sla:SERLADRAFT_435920"/>
<name>F8NQE2_SERL9</name>
<dbReference type="GeneID" id="18814607"/>
<accession>F8NQE2</accession>
<proteinExistence type="predicted"/>
<organism>
    <name type="scientific">Serpula lacrymans var. lacrymans (strain S7.9)</name>
    <name type="common">Dry rot fungus</name>
    <dbReference type="NCBI Taxonomy" id="578457"/>
    <lineage>
        <taxon>Eukaryota</taxon>
        <taxon>Fungi</taxon>
        <taxon>Dikarya</taxon>
        <taxon>Basidiomycota</taxon>
        <taxon>Agaricomycotina</taxon>
        <taxon>Agaricomycetes</taxon>
        <taxon>Agaricomycetidae</taxon>
        <taxon>Boletales</taxon>
        <taxon>Coniophorineae</taxon>
        <taxon>Serpulaceae</taxon>
        <taxon>Serpula</taxon>
    </lineage>
</organism>
<dbReference type="HOGENOM" id="CLU_060170_0_0_1"/>
<evidence type="ECO:0000313" key="2">
    <source>
        <dbReference type="EMBL" id="EGO26072.1"/>
    </source>
</evidence>
<protein>
    <submittedName>
        <fullName evidence="2">Uncharacterized protein</fullName>
    </submittedName>
</protein>
<dbReference type="EMBL" id="GL945432">
    <property type="protein sequence ID" value="EGO26072.1"/>
    <property type="molecule type" value="Genomic_DNA"/>
</dbReference>
<evidence type="ECO:0000256" key="1">
    <source>
        <dbReference type="SAM" id="MobiDB-lite"/>
    </source>
</evidence>
<sequence>MLKRGKYRMEKQSGKILLTEARTRIEQDGCTGTPPPNLSHRSLLYPEQTSVTLEPTYHIVTQQPPSTLSVEKYIPTVPTSPISQELNPSSPCSIGSNPKPQTSQLPPPRPVPNSLSRRRLMNQRGAQHGRQEVILQIPAGRTPLKRQSHTSGSQKNSPPGCPSNPINVDDTDMINQLYAGTYDLEGDDPPTPQSNTSSNTRQKYHQGVCNNAPYCQNCGWSNHCTYYCKADYCPNCDRCAPVSCTKVDW</sequence>
<dbReference type="RefSeq" id="XP_007316245.1">
    <property type="nucleotide sequence ID" value="XM_007316183.1"/>
</dbReference>
<feature type="region of interest" description="Disordered" evidence="1">
    <location>
        <begin position="181"/>
        <end position="201"/>
    </location>
</feature>
<feature type="region of interest" description="Disordered" evidence="1">
    <location>
        <begin position="79"/>
        <end position="167"/>
    </location>
</feature>
<gene>
    <name evidence="2" type="ORF">SERLADRAFT_435920</name>
</gene>
<reference evidence="2" key="1">
    <citation type="submission" date="2011-04" db="EMBL/GenBank/DDBJ databases">
        <title>Evolution of plant cell wall degrading machinery underlies the functional diversity of forest fungi.</title>
        <authorList>
            <consortium name="US DOE Joint Genome Institute (JGI-PGF)"/>
            <person name="Eastwood D.C."/>
            <person name="Floudas D."/>
            <person name="Binder M."/>
            <person name="Majcherczyk A."/>
            <person name="Schneider P."/>
            <person name="Aerts A."/>
            <person name="Asiegbu F.O."/>
            <person name="Baker S.E."/>
            <person name="Barry K."/>
            <person name="Bendiksby M."/>
            <person name="Blumentritt M."/>
            <person name="Coutinho P.M."/>
            <person name="Cullen D."/>
            <person name="Cullen D."/>
            <person name="Gathman A."/>
            <person name="Goodell B."/>
            <person name="Henrissat B."/>
            <person name="Ihrmark K."/>
            <person name="Kauserud H."/>
            <person name="Kohler A."/>
            <person name="LaButti K."/>
            <person name="Lapidus A."/>
            <person name="Lavin J.L."/>
            <person name="Lee Y.-H."/>
            <person name="Lindquist E."/>
            <person name="Lilly W."/>
            <person name="Lucas S."/>
            <person name="Morin E."/>
            <person name="Murat C."/>
            <person name="Oguiza J.A."/>
            <person name="Park J."/>
            <person name="Pisabarro A.G."/>
            <person name="Riley R."/>
            <person name="Rosling A."/>
            <person name="Salamov A."/>
            <person name="Schmidt O."/>
            <person name="Schmutz J."/>
            <person name="Skrede I."/>
            <person name="Stenlid J."/>
            <person name="Wiebenga A."/>
            <person name="Xie X."/>
            <person name="Kues U."/>
            <person name="Hibbett D.S."/>
            <person name="Hoffmeister D."/>
            <person name="Hogberg N."/>
            <person name="Martin F."/>
            <person name="Grigoriev I.V."/>
            <person name="Watkinson S.C."/>
        </authorList>
    </citation>
    <scope>NUCLEOTIDE SEQUENCE</scope>
    <source>
        <strain evidence="2">S7.9</strain>
    </source>
</reference>
<dbReference type="Proteomes" id="UP000008064">
    <property type="component" value="Unassembled WGS sequence"/>
</dbReference>
<dbReference type="AlphaFoldDB" id="F8NQE2"/>